<dbReference type="PANTHER" id="PTHR30212">
    <property type="entry name" value="PROTEIN YIIM"/>
    <property type="match status" value="1"/>
</dbReference>
<dbReference type="EMBL" id="CACVAQ010000363">
    <property type="protein sequence ID" value="CAA6825473.1"/>
    <property type="molecule type" value="Genomic_DNA"/>
</dbReference>
<evidence type="ECO:0000259" key="1">
    <source>
        <dbReference type="PROSITE" id="PS51340"/>
    </source>
</evidence>
<proteinExistence type="predicted"/>
<sequence length="210" mass="23760">MKLLSLNVGQPKTVSWKGKEVETSIFKYPVDGQKAVSLLNIEGDKQADLRYHGGRDKAIYSYDKADYTAWKKQIDREEWPFGLFGENLTTEGLDESEVQIGAIYQIGSVLIQATQPRIPCFKLNICFEREDMTALFYNFKRYGIYFRVLEAGVLKAGDAIELVEKGAYSISIAEIVACFTSKGKDKKMLQQILDIPILPDGLRKKLVSFL</sequence>
<dbReference type="InterPro" id="IPR011037">
    <property type="entry name" value="Pyrv_Knase-like_insert_dom_sf"/>
</dbReference>
<reference evidence="2" key="1">
    <citation type="submission" date="2020-01" db="EMBL/GenBank/DDBJ databases">
        <authorList>
            <person name="Meier V. D."/>
            <person name="Meier V D."/>
        </authorList>
    </citation>
    <scope>NUCLEOTIDE SEQUENCE</scope>
    <source>
        <strain evidence="2">HLG_WM_MAG_10</strain>
    </source>
</reference>
<dbReference type="Pfam" id="PF03473">
    <property type="entry name" value="MOSC"/>
    <property type="match status" value="1"/>
</dbReference>
<feature type="domain" description="MOSC" evidence="1">
    <location>
        <begin position="28"/>
        <end position="163"/>
    </location>
</feature>
<dbReference type="PANTHER" id="PTHR30212:SF2">
    <property type="entry name" value="PROTEIN YIIM"/>
    <property type="match status" value="1"/>
</dbReference>
<evidence type="ECO:0000313" key="2">
    <source>
        <dbReference type="EMBL" id="CAA6825473.1"/>
    </source>
</evidence>
<dbReference type="Gene3D" id="2.40.33.20">
    <property type="entry name" value="PK beta-barrel domain-like"/>
    <property type="match status" value="1"/>
</dbReference>
<dbReference type="SUPFAM" id="SSF50800">
    <property type="entry name" value="PK beta-barrel domain-like"/>
    <property type="match status" value="1"/>
</dbReference>
<dbReference type="InterPro" id="IPR005302">
    <property type="entry name" value="MoCF_Sase_C"/>
</dbReference>
<dbReference type="AlphaFoldDB" id="A0A6S6U9Q7"/>
<name>A0A6S6U9Q7_9BACT</name>
<dbReference type="GO" id="GO:0003824">
    <property type="term" value="F:catalytic activity"/>
    <property type="evidence" value="ECO:0007669"/>
    <property type="project" value="InterPro"/>
</dbReference>
<dbReference type="InterPro" id="IPR052353">
    <property type="entry name" value="Benzoxazolinone_Detox_Enz"/>
</dbReference>
<accession>A0A6S6U9Q7</accession>
<gene>
    <name evidence="2" type="ORF">HELGO_WM49883</name>
</gene>
<dbReference type="PROSITE" id="PS51340">
    <property type="entry name" value="MOSC"/>
    <property type="match status" value="1"/>
</dbReference>
<organism evidence="2">
    <name type="scientific">uncultured Aureispira sp</name>
    <dbReference type="NCBI Taxonomy" id="1331704"/>
    <lineage>
        <taxon>Bacteria</taxon>
        <taxon>Pseudomonadati</taxon>
        <taxon>Bacteroidota</taxon>
        <taxon>Saprospiria</taxon>
        <taxon>Saprospirales</taxon>
        <taxon>Saprospiraceae</taxon>
        <taxon>Aureispira</taxon>
        <taxon>environmental samples</taxon>
    </lineage>
</organism>
<dbReference type="GO" id="GO:0030170">
    <property type="term" value="F:pyridoxal phosphate binding"/>
    <property type="evidence" value="ECO:0007669"/>
    <property type="project" value="InterPro"/>
</dbReference>
<protein>
    <submittedName>
        <fullName evidence="2">MOSC domain-containing protein</fullName>
    </submittedName>
</protein>
<dbReference type="GO" id="GO:0030151">
    <property type="term" value="F:molybdenum ion binding"/>
    <property type="evidence" value="ECO:0007669"/>
    <property type="project" value="InterPro"/>
</dbReference>